<reference evidence="2" key="1">
    <citation type="submission" date="2022-08" db="EMBL/GenBank/DDBJ databases">
        <authorList>
            <consortium name="DOE Joint Genome Institute"/>
            <person name="Min B."/>
            <person name="Riley R."/>
            <person name="Sierra-Patev S."/>
            <person name="Naranjo-Ortiz M."/>
            <person name="Looney B."/>
            <person name="Konkel Z."/>
            <person name="Slot J.C."/>
            <person name="Sakamoto Y."/>
            <person name="Steenwyk J.L."/>
            <person name="Rokas A."/>
            <person name="Carro J."/>
            <person name="Camarero S."/>
            <person name="Ferreira P."/>
            <person name="Molpeceres G."/>
            <person name="Ruiz-Duenas F.J."/>
            <person name="Serrano A."/>
            <person name="Henrissat B."/>
            <person name="Drula E."/>
            <person name="Hughes K.W."/>
            <person name="Mata J.L."/>
            <person name="Ishikawa N.K."/>
            <person name="Vargas-Isla R."/>
            <person name="Ushijima S."/>
            <person name="Smith C.A."/>
            <person name="Ahrendt S."/>
            <person name="Andreopoulos W."/>
            <person name="He G."/>
            <person name="Labutti K."/>
            <person name="Lipzen A."/>
            <person name="Ng V."/>
            <person name="Sandor L."/>
            <person name="Barry K."/>
            <person name="Martinez A.T."/>
            <person name="Xiao Y."/>
            <person name="Gibbons J.G."/>
            <person name="Terashima K."/>
            <person name="Hibbett D.S."/>
            <person name="Grigoriev I.V."/>
        </authorList>
    </citation>
    <scope>NUCLEOTIDE SEQUENCE</scope>
    <source>
        <strain evidence="2">Sp2 HRB7682 ss15</strain>
    </source>
</reference>
<feature type="chain" id="PRO_5040922802" description="Protein kinase domain-containing protein" evidence="1">
    <location>
        <begin position="22"/>
        <end position="314"/>
    </location>
</feature>
<organism evidence="2 3">
    <name type="scientific">Lentinula lateritia</name>
    <dbReference type="NCBI Taxonomy" id="40482"/>
    <lineage>
        <taxon>Eukaryota</taxon>
        <taxon>Fungi</taxon>
        <taxon>Dikarya</taxon>
        <taxon>Basidiomycota</taxon>
        <taxon>Agaricomycotina</taxon>
        <taxon>Agaricomycetes</taxon>
        <taxon>Agaricomycetidae</taxon>
        <taxon>Agaricales</taxon>
        <taxon>Marasmiineae</taxon>
        <taxon>Omphalotaceae</taxon>
        <taxon>Lentinula</taxon>
    </lineage>
</organism>
<name>A0A9W8ZUX1_9AGAR</name>
<comment type="caution">
    <text evidence="2">The sequence shown here is derived from an EMBL/GenBank/DDBJ whole genome shotgun (WGS) entry which is preliminary data.</text>
</comment>
<evidence type="ECO:0000313" key="3">
    <source>
        <dbReference type="Proteomes" id="UP001150238"/>
    </source>
</evidence>
<feature type="signal peptide" evidence="1">
    <location>
        <begin position="1"/>
        <end position="21"/>
    </location>
</feature>
<accession>A0A9W8ZUX1</accession>
<proteinExistence type="predicted"/>
<evidence type="ECO:0000313" key="2">
    <source>
        <dbReference type="EMBL" id="KAJ4467633.1"/>
    </source>
</evidence>
<sequence>MLFRTIVLLQFIMDACTVCIAASIPQRMATPHCRGSYQTPEIGRSLRDRDLISLEAGSLERRLDSQEIRNRKWAEQLNEPWLDFCPDDCEGFGQNSNYFLEDISKKIVKRVPLSRTGAARNIFTLPRDSKYKVNSSRKTYKGDDIALKFVDLNKRNAACEVVSLQDFEYFIDAGIVKEHPGIGVIVMKKQPGKPLHKIKAWQEAPLKQKFAIYHKVQSTVCSKIYDWIERRELLYSDFTPLNILVILDGKGESIRLKSVKIVDFGPPGVVETKYTPTPQVFQQFFSARWDFLWEPLVVIPENERPRSACPALLK</sequence>
<dbReference type="Proteomes" id="UP001150238">
    <property type="component" value="Unassembled WGS sequence"/>
</dbReference>
<protein>
    <recommendedName>
        <fullName evidence="4">Protein kinase domain-containing protein</fullName>
    </recommendedName>
</protein>
<evidence type="ECO:0008006" key="4">
    <source>
        <dbReference type="Google" id="ProtNLM"/>
    </source>
</evidence>
<dbReference type="AlphaFoldDB" id="A0A9W8ZUX1"/>
<keyword evidence="1" id="KW-0732">Signal</keyword>
<dbReference type="EMBL" id="JANVFS010000040">
    <property type="protein sequence ID" value="KAJ4467633.1"/>
    <property type="molecule type" value="Genomic_DNA"/>
</dbReference>
<reference evidence="2" key="2">
    <citation type="journal article" date="2023" name="Proc. Natl. Acad. Sci. U.S.A.">
        <title>A global phylogenomic analysis of the shiitake genus Lentinula.</title>
        <authorList>
            <person name="Sierra-Patev S."/>
            <person name="Min B."/>
            <person name="Naranjo-Ortiz M."/>
            <person name="Looney B."/>
            <person name="Konkel Z."/>
            <person name="Slot J.C."/>
            <person name="Sakamoto Y."/>
            <person name="Steenwyk J.L."/>
            <person name="Rokas A."/>
            <person name="Carro J."/>
            <person name="Camarero S."/>
            <person name="Ferreira P."/>
            <person name="Molpeceres G."/>
            <person name="Ruiz-Duenas F.J."/>
            <person name="Serrano A."/>
            <person name="Henrissat B."/>
            <person name="Drula E."/>
            <person name="Hughes K.W."/>
            <person name="Mata J.L."/>
            <person name="Ishikawa N.K."/>
            <person name="Vargas-Isla R."/>
            <person name="Ushijima S."/>
            <person name="Smith C.A."/>
            <person name="Donoghue J."/>
            <person name="Ahrendt S."/>
            <person name="Andreopoulos W."/>
            <person name="He G."/>
            <person name="LaButti K."/>
            <person name="Lipzen A."/>
            <person name="Ng V."/>
            <person name="Riley R."/>
            <person name="Sandor L."/>
            <person name="Barry K."/>
            <person name="Martinez A.T."/>
            <person name="Xiao Y."/>
            <person name="Gibbons J.G."/>
            <person name="Terashima K."/>
            <person name="Grigoriev I.V."/>
            <person name="Hibbett D."/>
        </authorList>
    </citation>
    <scope>NUCLEOTIDE SEQUENCE</scope>
    <source>
        <strain evidence="2">Sp2 HRB7682 ss15</strain>
    </source>
</reference>
<gene>
    <name evidence="2" type="ORF">C8J55DRAFT_525455</name>
</gene>
<evidence type="ECO:0000256" key="1">
    <source>
        <dbReference type="SAM" id="SignalP"/>
    </source>
</evidence>